<proteinExistence type="inferred from homology"/>
<organism evidence="10 11">
    <name type="scientific">Candidatus Jorgensenbacteria bacterium GW2011_GWB1_50_10</name>
    <dbReference type="NCBI Taxonomy" id="1618665"/>
    <lineage>
        <taxon>Bacteria</taxon>
        <taxon>Candidatus Joergenseniibacteriota</taxon>
    </lineage>
</organism>
<dbReference type="InterPro" id="IPR000045">
    <property type="entry name" value="Prepilin_IV_endopep_pep"/>
</dbReference>
<comment type="subcellular location">
    <subcellularLocation>
        <location evidence="1">Cell membrane</location>
        <topology evidence="1">Multi-pass membrane protein</topology>
    </subcellularLocation>
</comment>
<evidence type="ECO:0000256" key="4">
    <source>
        <dbReference type="ARBA" id="ARBA00022692"/>
    </source>
</evidence>
<feature type="transmembrane region" description="Helical" evidence="7">
    <location>
        <begin position="236"/>
        <end position="255"/>
    </location>
</feature>
<evidence type="ECO:0000259" key="9">
    <source>
        <dbReference type="Pfam" id="PF06750"/>
    </source>
</evidence>
<evidence type="ECO:0000259" key="8">
    <source>
        <dbReference type="Pfam" id="PF01478"/>
    </source>
</evidence>
<dbReference type="PANTHER" id="PTHR30487">
    <property type="entry name" value="TYPE 4 PREPILIN-LIKE PROTEINS LEADER PEPTIDE-PROCESSING ENZYME"/>
    <property type="match status" value="1"/>
</dbReference>
<evidence type="ECO:0000256" key="3">
    <source>
        <dbReference type="ARBA" id="ARBA00022475"/>
    </source>
</evidence>
<dbReference type="Proteomes" id="UP000034224">
    <property type="component" value="Unassembled WGS sequence"/>
</dbReference>
<evidence type="ECO:0000256" key="6">
    <source>
        <dbReference type="ARBA" id="ARBA00023136"/>
    </source>
</evidence>
<keyword evidence="6 7" id="KW-0472">Membrane</keyword>
<comment type="caution">
    <text evidence="10">The sequence shown here is derived from an EMBL/GenBank/DDBJ whole genome shotgun (WGS) entry which is preliminary data.</text>
</comment>
<feature type="domain" description="Prepilin type IV endopeptidase peptidase" evidence="8">
    <location>
        <begin position="117"/>
        <end position="220"/>
    </location>
</feature>
<dbReference type="GO" id="GO:0006465">
    <property type="term" value="P:signal peptide processing"/>
    <property type="evidence" value="ECO:0007669"/>
    <property type="project" value="TreeGrafter"/>
</dbReference>
<dbReference type="PANTHER" id="PTHR30487:SF0">
    <property type="entry name" value="PREPILIN LEADER PEPTIDASE_N-METHYLTRANSFERASE-RELATED"/>
    <property type="match status" value="1"/>
</dbReference>
<dbReference type="Pfam" id="PF01478">
    <property type="entry name" value="Peptidase_A24"/>
    <property type="match status" value="1"/>
</dbReference>
<gene>
    <name evidence="10" type="ORF">UY55_C0007G0010</name>
</gene>
<sequence>MVELILLFLGLAIGSFLGAVSYRLPRGKQFLTGRSRCPRCGKTIAGYDNIPLFSYLILKGRCRHCRQRISLRYPAIEAATAPLFVSTYWVFASCTGPSPICAWRDILGPASLPFLLLVMALVVLVFIIDFEKQIIPDELSFLGFGATSALLLFGGDNIFLRLFSGILVSFFLLSVHLVTRGKGMGLGDVKFALFAGVFFGWPMGLIWLFTAFLTGAAVAIILILTGKAGRRDKIAFGPFLAIAFVIVAFWGDKILSAILL</sequence>
<feature type="domain" description="Prepilin peptidase A24 N-terminal" evidence="9">
    <location>
        <begin position="9"/>
        <end position="91"/>
    </location>
</feature>
<keyword evidence="5 7" id="KW-1133">Transmembrane helix</keyword>
<dbReference type="STRING" id="1618665.UY55_C0007G0010"/>
<evidence type="ECO:0000256" key="7">
    <source>
        <dbReference type="SAM" id="Phobius"/>
    </source>
</evidence>
<reference evidence="10 11" key="1">
    <citation type="journal article" date="2015" name="Nature">
        <title>rRNA introns, odd ribosomes, and small enigmatic genomes across a large radiation of phyla.</title>
        <authorList>
            <person name="Brown C.T."/>
            <person name="Hug L.A."/>
            <person name="Thomas B.C."/>
            <person name="Sharon I."/>
            <person name="Castelle C.J."/>
            <person name="Singh A."/>
            <person name="Wilkins M.J."/>
            <person name="Williams K.H."/>
            <person name="Banfield J.F."/>
        </authorList>
    </citation>
    <scope>NUCLEOTIDE SEQUENCE [LARGE SCALE GENOMIC DNA]</scope>
</reference>
<keyword evidence="4 7" id="KW-0812">Transmembrane</keyword>
<protein>
    <submittedName>
        <fullName evidence="10">Type 4 prepilin-like protein leader peptide-processing enzyme PilD</fullName>
    </submittedName>
</protein>
<dbReference type="InterPro" id="IPR010627">
    <property type="entry name" value="Prepilin_pept_A24_N"/>
</dbReference>
<evidence type="ECO:0000313" key="10">
    <source>
        <dbReference type="EMBL" id="KKW14534.1"/>
    </source>
</evidence>
<feature type="transmembrane region" description="Helical" evidence="7">
    <location>
        <begin position="191"/>
        <end position="224"/>
    </location>
</feature>
<feature type="transmembrane region" description="Helical" evidence="7">
    <location>
        <begin position="159"/>
        <end position="179"/>
    </location>
</feature>
<feature type="transmembrane region" description="Helical" evidence="7">
    <location>
        <begin position="111"/>
        <end position="128"/>
    </location>
</feature>
<keyword evidence="3" id="KW-1003">Cell membrane</keyword>
<evidence type="ECO:0000256" key="5">
    <source>
        <dbReference type="ARBA" id="ARBA00022989"/>
    </source>
</evidence>
<dbReference type="GO" id="GO:0004190">
    <property type="term" value="F:aspartic-type endopeptidase activity"/>
    <property type="evidence" value="ECO:0007669"/>
    <property type="project" value="InterPro"/>
</dbReference>
<dbReference type="EMBL" id="LCQK01000007">
    <property type="protein sequence ID" value="KKW14534.1"/>
    <property type="molecule type" value="Genomic_DNA"/>
</dbReference>
<dbReference type="GO" id="GO:0005886">
    <property type="term" value="C:plasma membrane"/>
    <property type="evidence" value="ECO:0007669"/>
    <property type="project" value="UniProtKB-SubCell"/>
</dbReference>
<evidence type="ECO:0000256" key="1">
    <source>
        <dbReference type="ARBA" id="ARBA00004651"/>
    </source>
</evidence>
<dbReference type="Gene3D" id="1.20.120.1220">
    <property type="match status" value="1"/>
</dbReference>
<evidence type="ECO:0000313" key="11">
    <source>
        <dbReference type="Proteomes" id="UP000034224"/>
    </source>
</evidence>
<dbReference type="Pfam" id="PF06750">
    <property type="entry name" value="A24_N_bact"/>
    <property type="match status" value="1"/>
</dbReference>
<name>A0A0G1Z6J9_9BACT</name>
<dbReference type="AlphaFoldDB" id="A0A0G1Z6J9"/>
<feature type="transmembrane region" description="Helical" evidence="7">
    <location>
        <begin position="71"/>
        <end position="91"/>
    </location>
</feature>
<accession>A0A0G1Z6J9</accession>
<evidence type="ECO:0000256" key="2">
    <source>
        <dbReference type="ARBA" id="ARBA00005801"/>
    </source>
</evidence>
<feature type="transmembrane region" description="Helical" evidence="7">
    <location>
        <begin position="6"/>
        <end position="24"/>
    </location>
</feature>
<dbReference type="InterPro" id="IPR050882">
    <property type="entry name" value="Prepilin_peptidase/N-MTase"/>
</dbReference>
<comment type="similarity">
    <text evidence="2">Belongs to the peptidase A24 family.</text>
</comment>